<dbReference type="Proteomes" id="UP000220102">
    <property type="component" value="Unassembled WGS sequence"/>
</dbReference>
<keyword evidence="4" id="KW-1185">Reference proteome</keyword>
<protein>
    <submittedName>
        <fullName evidence="3">Uncharacterized protein</fullName>
    </submittedName>
</protein>
<comment type="caution">
    <text evidence="3">The sequence shown here is derived from an EMBL/GenBank/DDBJ whole genome shotgun (WGS) entry which is preliminary data.</text>
</comment>
<feature type="transmembrane region" description="Helical" evidence="2">
    <location>
        <begin position="32"/>
        <end position="51"/>
    </location>
</feature>
<keyword evidence="2" id="KW-0472">Membrane</keyword>
<evidence type="ECO:0000313" key="3">
    <source>
        <dbReference type="EMBL" id="PEN14205.1"/>
    </source>
</evidence>
<gene>
    <name evidence="3" type="ORF">CRI94_03975</name>
</gene>
<name>A0A2A8CZU4_9BACT</name>
<evidence type="ECO:0000256" key="1">
    <source>
        <dbReference type="SAM" id="MobiDB-lite"/>
    </source>
</evidence>
<feature type="region of interest" description="Disordered" evidence="1">
    <location>
        <begin position="1"/>
        <end position="29"/>
    </location>
</feature>
<proteinExistence type="predicted"/>
<reference evidence="3 4" key="1">
    <citation type="submission" date="2017-10" db="EMBL/GenBank/DDBJ databases">
        <title>Draft genome of Longibacter Salinarum.</title>
        <authorList>
            <person name="Goh K.M."/>
            <person name="Shamsir M.S."/>
            <person name="Lim S.W."/>
        </authorList>
    </citation>
    <scope>NUCLEOTIDE SEQUENCE [LARGE SCALE GENOMIC DNA]</scope>
    <source>
        <strain evidence="3 4">KCTC 52045</strain>
    </source>
</reference>
<dbReference type="AlphaFoldDB" id="A0A2A8CZU4"/>
<feature type="transmembrane region" description="Helical" evidence="2">
    <location>
        <begin position="149"/>
        <end position="169"/>
    </location>
</feature>
<organism evidence="3 4">
    <name type="scientific">Longibacter salinarum</name>
    <dbReference type="NCBI Taxonomy" id="1850348"/>
    <lineage>
        <taxon>Bacteria</taxon>
        <taxon>Pseudomonadati</taxon>
        <taxon>Rhodothermota</taxon>
        <taxon>Rhodothermia</taxon>
        <taxon>Rhodothermales</taxon>
        <taxon>Salisaetaceae</taxon>
        <taxon>Longibacter</taxon>
    </lineage>
</organism>
<dbReference type="RefSeq" id="WP_098074384.1">
    <property type="nucleotide sequence ID" value="NZ_PDEQ01000002.1"/>
</dbReference>
<accession>A0A2A8CZU4</accession>
<evidence type="ECO:0000313" key="4">
    <source>
        <dbReference type="Proteomes" id="UP000220102"/>
    </source>
</evidence>
<sequence>MSSKPSPSDAPVSSVARNTETRPTTDEPTSNFSLSAAAVAGLGAGLVFLLLELLASALGAGTPIGPARATIKDVVDLTPGQYTTRGFISTLAIHFALSLAATAVLARLVHHWKTFIAIIIGGAFGGFLYTANVALTWTIAPDIAIGGKLALIANYIIFGAAAALIYKVLQHPDDREPADGTAY</sequence>
<feature type="transmembrane region" description="Helical" evidence="2">
    <location>
        <begin position="115"/>
        <end position="137"/>
    </location>
</feature>
<feature type="compositionally biased region" description="Low complexity" evidence="1">
    <location>
        <begin position="1"/>
        <end position="16"/>
    </location>
</feature>
<dbReference type="EMBL" id="PDEQ01000002">
    <property type="protein sequence ID" value="PEN14205.1"/>
    <property type="molecule type" value="Genomic_DNA"/>
</dbReference>
<keyword evidence="2" id="KW-1133">Transmembrane helix</keyword>
<evidence type="ECO:0000256" key="2">
    <source>
        <dbReference type="SAM" id="Phobius"/>
    </source>
</evidence>
<keyword evidence="2" id="KW-0812">Transmembrane</keyword>
<feature type="transmembrane region" description="Helical" evidence="2">
    <location>
        <begin position="87"/>
        <end position="109"/>
    </location>
</feature>